<sequence length="354" mass="40057">MSDPLNPNTEVPVYHPVLNDILFETKDNVDLTYNVNHGLIEMCSNPMKVQAKLNDLMAGWADSDSEKKKCSLLQNIWNILSKSILKNKALKCLFEGSYGTIKRCSENENNILELRPALDQMAINSSMYGMRFYDVYLSDSKEYARIPTVILVIITNTLEYSISKVAKHNLTDTYTSGELLHKLKASVKDCNANVNPANKETMEIYKKDVKDIDKAKSIQELENWAKNLINKVSDIAASNEPKTLFQQKQGGFLSRIKMFSGSLKEKLLEKFRSSKKAIFNYVISAIIGIIFIGFLLCGIILMYFDQKKGLIHLFGLLVGLSVGGQFDKCFAHFITGCCWPFYRCCFSASKHKSE</sequence>
<keyword evidence="3" id="KW-1185">Reference proteome</keyword>
<keyword evidence="1" id="KW-1133">Transmembrane helix</keyword>
<gene>
    <name evidence="2" type="ORF">MHBO_000614</name>
</gene>
<proteinExistence type="predicted"/>
<comment type="caution">
    <text evidence="2">The sequence shown here is derived from an EMBL/GenBank/DDBJ whole genome shotgun (WGS) entry which is preliminary data.</text>
</comment>
<feature type="transmembrane region" description="Helical" evidence="1">
    <location>
        <begin position="278"/>
        <end position="304"/>
    </location>
</feature>
<evidence type="ECO:0000256" key="1">
    <source>
        <dbReference type="SAM" id="Phobius"/>
    </source>
</evidence>
<organism evidence="2 3">
    <name type="scientific">Bonamia ostreae</name>
    <dbReference type="NCBI Taxonomy" id="126728"/>
    <lineage>
        <taxon>Eukaryota</taxon>
        <taxon>Sar</taxon>
        <taxon>Rhizaria</taxon>
        <taxon>Endomyxa</taxon>
        <taxon>Ascetosporea</taxon>
        <taxon>Haplosporida</taxon>
        <taxon>Bonamia</taxon>
    </lineage>
</organism>
<feature type="transmembrane region" description="Helical" evidence="1">
    <location>
        <begin position="310"/>
        <end position="326"/>
    </location>
</feature>
<accession>A0ABV2AG85</accession>
<keyword evidence="1" id="KW-0812">Transmembrane</keyword>
<protein>
    <submittedName>
        <fullName evidence="2">Uncharacterized protein</fullName>
    </submittedName>
</protein>
<reference evidence="2 3" key="1">
    <citation type="journal article" date="2024" name="BMC Biol.">
        <title>Comparative genomics of Ascetosporea gives new insight into the evolutionary basis for animal parasitism in Rhizaria.</title>
        <authorList>
            <person name="Hiltunen Thoren M."/>
            <person name="Onut-Brannstrom I."/>
            <person name="Alfjorden A."/>
            <person name="Peckova H."/>
            <person name="Swords F."/>
            <person name="Hooper C."/>
            <person name="Holzer A.S."/>
            <person name="Bass D."/>
            <person name="Burki F."/>
        </authorList>
    </citation>
    <scope>NUCLEOTIDE SEQUENCE [LARGE SCALE GENOMIC DNA]</scope>
    <source>
        <strain evidence="2">20-A016</strain>
    </source>
</reference>
<name>A0ABV2AG85_9EUKA</name>
<dbReference type="EMBL" id="JBDODL010000106">
    <property type="protein sequence ID" value="MES1918686.1"/>
    <property type="molecule type" value="Genomic_DNA"/>
</dbReference>
<evidence type="ECO:0000313" key="2">
    <source>
        <dbReference type="EMBL" id="MES1918686.1"/>
    </source>
</evidence>
<dbReference type="Proteomes" id="UP001439008">
    <property type="component" value="Unassembled WGS sequence"/>
</dbReference>
<evidence type="ECO:0000313" key="3">
    <source>
        <dbReference type="Proteomes" id="UP001439008"/>
    </source>
</evidence>
<keyword evidence="1" id="KW-0472">Membrane</keyword>